<dbReference type="InterPro" id="IPR000037">
    <property type="entry name" value="SsrA-bd_prot"/>
</dbReference>
<dbReference type="PANTHER" id="PTHR30308">
    <property type="entry name" value="TMRNA-BINDING COMPONENT OF TRANS-TRANSLATION TAGGING COMPLEX"/>
    <property type="match status" value="1"/>
</dbReference>
<dbReference type="PROSITE" id="PS01317">
    <property type="entry name" value="SSRP"/>
    <property type="match status" value="1"/>
</dbReference>
<comment type="subcellular location">
    <subcellularLocation>
        <location evidence="3">Cytoplasm</location>
    </subcellularLocation>
    <text evidence="3">The tmRNA-SmpB complex associates with stalled 70S ribosomes.</text>
</comment>
<dbReference type="STRING" id="933944.AN215_15215"/>
<dbReference type="PATRIC" id="fig|933944.5.peg.1073"/>
<comment type="caution">
    <text evidence="5">The sequence shown here is derived from an EMBL/GenBank/DDBJ whole genome shotgun (WGS) entry which is preliminary data.</text>
</comment>
<evidence type="ECO:0000313" key="5">
    <source>
        <dbReference type="EMBL" id="OEU87705.1"/>
    </source>
</evidence>
<comment type="function">
    <text evidence="3">Required for rescue of stalled ribosomes mediated by trans-translation. Binds to transfer-messenger RNA (tmRNA), required for stable association of tmRNA with ribosomes. tmRNA and SmpB together mimic tRNA shape, replacing the anticodon stem-loop with SmpB. tmRNA is encoded by the ssrA gene; the 2 termini fold to resemble tRNA(Ala) and it encodes a 'tag peptide', a short internal open reading frame. During trans-translation Ala-aminoacylated tmRNA acts like a tRNA, entering the A-site of stalled ribosomes, displacing the stalled mRNA. The ribosome then switches to translate the ORF on the tmRNA; the nascent peptide is terminated with the 'tag peptide' encoded by the tmRNA and targeted for degradation. The ribosome is freed to recommence translation, which seems to be the essential function of trans-translation.</text>
</comment>
<dbReference type="Gene3D" id="2.40.280.10">
    <property type="match status" value="1"/>
</dbReference>
<dbReference type="PANTHER" id="PTHR30308:SF2">
    <property type="entry name" value="SSRA-BINDING PROTEIN"/>
    <property type="match status" value="1"/>
</dbReference>
<feature type="compositionally biased region" description="Basic and acidic residues" evidence="4">
    <location>
        <begin position="1"/>
        <end position="20"/>
    </location>
</feature>
<dbReference type="Pfam" id="PF01668">
    <property type="entry name" value="SmpB"/>
    <property type="match status" value="1"/>
</dbReference>
<dbReference type="InterPro" id="IPR023620">
    <property type="entry name" value="SmpB"/>
</dbReference>
<protein>
    <recommendedName>
        <fullName evidence="3">SsrA-binding protein</fullName>
    </recommendedName>
    <alternativeName>
        <fullName evidence="3">Small protein B</fullName>
    </alternativeName>
</protein>
<keyword evidence="6" id="KW-1185">Reference proteome</keyword>
<evidence type="ECO:0000313" key="6">
    <source>
        <dbReference type="Proteomes" id="UP000176087"/>
    </source>
</evidence>
<dbReference type="GO" id="GO:0005829">
    <property type="term" value="C:cytosol"/>
    <property type="evidence" value="ECO:0007669"/>
    <property type="project" value="TreeGrafter"/>
</dbReference>
<feature type="compositionally biased region" description="Basic and acidic residues" evidence="4">
    <location>
        <begin position="149"/>
        <end position="163"/>
    </location>
</feature>
<evidence type="ECO:0000256" key="3">
    <source>
        <dbReference type="HAMAP-Rule" id="MF_00023"/>
    </source>
</evidence>
<dbReference type="GO" id="GO:0003723">
    <property type="term" value="F:RNA binding"/>
    <property type="evidence" value="ECO:0007669"/>
    <property type="project" value="UniProtKB-UniRule"/>
</dbReference>
<dbReference type="GO" id="GO:0070930">
    <property type="term" value="P:trans-translation-dependent protein tagging"/>
    <property type="evidence" value="ECO:0007669"/>
    <property type="project" value="TreeGrafter"/>
</dbReference>
<evidence type="ECO:0000256" key="4">
    <source>
        <dbReference type="SAM" id="MobiDB-lite"/>
    </source>
</evidence>
<dbReference type="NCBIfam" id="NF003843">
    <property type="entry name" value="PRK05422.1"/>
    <property type="match status" value="1"/>
</dbReference>
<evidence type="ECO:0000256" key="1">
    <source>
        <dbReference type="ARBA" id="ARBA00022490"/>
    </source>
</evidence>
<sequence length="176" mass="20249">MAKKDDKKKSKADKAKDARGGRKLIAQNKKARHDYHILDTYECGIALTGTEVKSLRQGRASLADGFAQLDGGEVWLHNVHIPEYAQGTWTNHTARRKRKLLLHRYEIDKLIGKTQETGHTLVPLQLYFLNGRAKVEIALAKGKKEYDKRHALRERQDRRESDRAMAAARRRQRVKV</sequence>
<organism evidence="5 6">
    <name type="scientific">Streptomyces abyssalis</name>
    <dbReference type="NCBI Taxonomy" id="933944"/>
    <lineage>
        <taxon>Bacteria</taxon>
        <taxon>Bacillati</taxon>
        <taxon>Actinomycetota</taxon>
        <taxon>Actinomycetes</taxon>
        <taxon>Kitasatosporales</taxon>
        <taxon>Streptomycetaceae</taxon>
        <taxon>Streptomyces</taxon>
    </lineage>
</organism>
<proteinExistence type="inferred from homology"/>
<name>A0A1E7JJA8_9ACTN</name>
<keyword evidence="2 3" id="KW-0694">RNA-binding</keyword>
<accession>A0A1E7JJA8</accession>
<dbReference type="Proteomes" id="UP000176087">
    <property type="component" value="Unassembled WGS sequence"/>
</dbReference>
<comment type="similarity">
    <text evidence="3">Belongs to the SmpB family.</text>
</comment>
<dbReference type="CDD" id="cd09294">
    <property type="entry name" value="SmpB"/>
    <property type="match status" value="1"/>
</dbReference>
<dbReference type="GO" id="GO:0070929">
    <property type="term" value="P:trans-translation"/>
    <property type="evidence" value="ECO:0007669"/>
    <property type="project" value="UniProtKB-UniRule"/>
</dbReference>
<evidence type="ECO:0000256" key="2">
    <source>
        <dbReference type="ARBA" id="ARBA00022884"/>
    </source>
</evidence>
<dbReference type="InterPro" id="IPR020081">
    <property type="entry name" value="SsrA-bd_prot_CS"/>
</dbReference>
<keyword evidence="1 3" id="KW-0963">Cytoplasm</keyword>
<dbReference type="EMBL" id="LJGT01000040">
    <property type="protein sequence ID" value="OEU87705.1"/>
    <property type="molecule type" value="Genomic_DNA"/>
</dbReference>
<dbReference type="HAMAP" id="MF_00023">
    <property type="entry name" value="SmpB"/>
    <property type="match status" value="1"/>
</dbReference>
<dbReference type="AlphaFoldDB" id="A0A1E7JJA8"/>
<dbReference type="RefSeq" id="WP_070013545.1">
    <property type="nucleotide sequence ID" value="NZ_LJGS01000044.1"/>
</dbReference>
<dbReference type="SUPFAM" id="SSF74982">
    <property type="entry name" value="Small protein B (SmpB)"/>
    <property type="match status" value="1"/>
</dbReference>
<feature type="region of interest" description="Disordered" evidence="4">
    <location>
        <begin position="149"/>
        <end position="176"/>
    </location>
</feature>
<gene>
    <name evidence="3" type="primary">smpB</name>
    <name evidence="5" type="ORF">AN215_15215</name>
</gene>
<dbReference type="OrthoDB" id="9805462at2"/>
<feature type="region of interest" description="Disordered" evidence="4">
    <location>
        <begin position="1"/>
        <end position="25"/>
    </location>
</feature>
<dbReference type="NCBIfam" id="TIGR00086">
    <property type="entry name" value="smpB"/>
    <property type="match status" value="1"/>
</dbReference>
<reference evidence="5 6" key="1">
    <citation type="journal article" date="2016" name="Front. Microbiol.">
        <title>Comparative Genomics Analysis of Streptomyces Species Reveals Their Adaptation to the Marine Environment and Their Diversity at the Genomic Level.</title>
        <authorList>
            <person name="Tian X."/>
            <person name="Zhang Z."/>
            <person name="Yang T."/>
            <person name="Chen M."/>
            <person name="Li J."/>
            <person name="Chen F."/>
            <person name="Yang J."/>
            <person name="Li W."/>
            <person name="Zhang B."/>
            <person name="Zhang Z."/>
            <person name="Wu J."/>
            <person name="Zhang C."/>
            <person name="Long L."/>
            <person name="Xiao J."/>
        </authorList>
    </citation>
    <scope>NUCLEOTIDE SEQUENCE [LARGE SCALE GENOMIC DNA]</scope>
    <source>
        <strain evidence="5 6">SCSIO 10390</strain>
    </source>
</reference>